<dbReference type="OrthoDB" id="5188397at2"/>
<proteinExistence type="predicted"/>
<protein>
    <submittedName>
        <fullName evidence="1">Uncharacterized protein</fullName>
    </submittedName>
</protein>
<reference evidence="1 2" key="1">
    <citation type="submission" date="2019-02" db="EMBL/GenBank/DDBJ databases">
        <title>Kribbella capetownensis sp. nov. and Kribbella speibonae sp. nov., isolated from soil.</title>
        <authorList>
            <person name="Curtis S.M."/>
            <person name="Norton I."/>
            <person name="Everest G.J."/>
            <person name="Meyers P.R."/>
        </authorList>
    </citation>
    <scope>NUCLEOTIDE SEQUENCE [LARGE SCALE GENOMIC DNA]</scope>
    <source>
        <strain evidence="1 2">DSM 27082</strain>
    </source>
</reference>
<evidence type="ECO:0000313" key="1">
    <source>
        <dbReference type="EMBL" id="TCC37206.1"/>
    </source>
</evidence>
<accession>A0A4R0IZK8</accession>
<name>A0A4R0IZK8_9ACTN</name>
<evidence type="ECO:0000313" key="2">
    <source>
        <dbReference type="Proteomes" id="UP000292695"/>
    </source>
</evidence>
<keyword evidence="2" id="KW-1185">Reference proteome</keyword>
<dbReference type="RefSeq" id="WP_131286722.1">
    <property type="nucleotide sequence ID" value="NZ_SJKA01000003.1"/>
</dbReference>
<dbReference type="Proteomes" id="UP000292695">
    <property type="component" value="Unassembled WGS sequence"/>
</dbReference>
<dbReference type="AlphaFoldDB" id="A0A4R0IZK8"/>
<organism evidence="1 2">
    <name type="scientific">Kribbella sindirgiensis</name>
    <dbReference type="NCBI Taxonomy" id="1124744"/>
    <lineage>
        <taxon>Bacteria</taxon>
        <taxon>Bacillati</taxon>
        <taxon>Actinomycetota</taxon>
        <taxon>Actinomycetes</taxon>
        <taxon>Propionibacteriales</taxon>
        <taxon>Kribbellaceae</taxon>
        <taxon>Kribbella</taxon>
    </lineage>
</organism>
<dbReference type="EMBL" id="SJKA01000003">
    <property type="protein sequence ID" value="TCC37206.1"/>
    <property type="molecule type" value="Genomic_DNA"/>
</dbReference>
<sequence length="149" mass="14809">MTNNSTSSITLTDQDKLTLATAAHGAVALITAAGVKSAGKVAVAGALALSAATGPVGHALAEKQKSVKLKGKSTAELADTALPALTASMSLLQQQDQAEAANFRSTVLTAVEAGARAERGGTGPAMTEMIRKITEALDASPNPTPIAGS</sequence>
<comment type="caution">
    <text evidence="1">The sequence shown here is derived from an EMBL/GenBank/DDBJ whole genome shotgun (WGS) entry which is preliminary data.</text>
</comment>
<gene>
    <name evidence="1" type="ORF">E0H50_11145</name>
</gene>